<reference evidence="1 2" key="1">
    <citation type="submission" date="2019-08" db="EMBL/GenBank/DDBJ databases">
        <authorList>
            <person name="Chen S.-C."/>
            <person name="Lai M.-C."/>
            <person name="You Y.-T."/>
        </authorList>
    </citation>
    <scope>NUCLEOTIDE SEQUENCE [LARGE SCALE GENOMIC DNA]</scope>
    <source>
        <strain evidence="1 2">P2F9704a</strain>
    </source>
</reference>
<organism evidence="1 2">
    <name type="scientific">Methanocalculus taiwanensis</name>
    <dbReference type="NCBI Taxonomy" id="106207"/>
    <lineage>
        <taxon>Archaea</taxon>
        <taxon>Methanobacteriati</taxon>
        <taxon>Methanobacteriota</taxon>
        <taxon>Stenosarchaea group</taxon>
        <taxon>Methanomicrobia</taxon>
        <taxon>Methanomicrobiales</taxon>
        <taxon>Methanocalculaceae</taxon>
        <taxon>Methanocalculus</taxon>
    </lineage>
</organism>
<dbReference type="Gene3D" id="3.40.1190.10">
    <property type="entry name" value="Mur-like, catalytic domain"/>
    <property type="match status" value="1"/>
</dbReference>
<evidence type="ECO:0000313" key="1">
    <source>
        <dbReference type="EMBL" id="MCQ1538957.1"/>
    </source>
</evidence>
<dbReference type="Proteomes" id="UP001524383">
    <property type="component" value="Unassembled WGS sequence"/>
</dbReference>
<proteinExistence type="predicted"/>
<protein>
    <submittedName>
        <fullName evidence="1">Coenzyme F430 synthase</fullName>
    </submittedName>
</protein>
<dbReference type="EMBL" id="VOTZ01000017">
    <property type="protein sequence ID" value="MCQ1538957.1"/>
    <property type="molecule type" value="Genomic_DNA"/>
</dbReference>
<evidence type="ECO:0000313" key="2">
    <source>
        <dbReference type="Proteomes" id="UP001524383"/>
    </source>
</evidence>
<dbReference type="InterPro" id="IPR036565">
    <property type="entry name" value="Mur-like_cat_sf"/>
</dbReference>
<accession>A0ABD4TMW5</accession>
<dbReference type="AlphaFoldDB" id="A0ABD4TMW5"/>
<dbReference type="SUPFAM" id="SSF53623">
    <property type="entry name" value="MurD-like peptide ligases, catalytic domain"/>
    <property type="match status" value="1"/>
</dbReference>
<dbReference type="NCBIfam" id="NF033197">
    <property type="entry name" value="F430_CfbE"/>
    <property type="match status" value="1"/>
</dbReference>
<gene>
    <name evidence="1" type="primary">cfbE</name>
    <name evidence="1" type="ORF">FTO68_08185</name>
</gene>
<comment type="caution">
    <text evidence="1">The sequence shown here is derived from an EMBL/GenBank/DDBJ whole genome shotgun (WGS) entry which is preliminary data.</text>
</comment>
<sequence length="398" mass="42903">MRLLALDTIHGGEVIASALREQGFSVDCVDVYRSEVGISPEDAFQKVYSCCIAPVHLDPAYPLLHAGLPVITHHQAAGILIGSAKPHPMIEITGARGKTTTAYALAHLMGSVGILHTSSGTIQYPKKQKLARTSITPASLIAPARQAYALGGWFIGECSLGVSGMGDLGILTSADDYPIAGKKRSACATKCDALKVCRQVLLPDDIRLDHHPDQHAVGDIVSIERDRLIYDYGSISGSFDHPLLHLKGYCYPLMFATAAACLLGIDPAPLSSFEPLPGRMRTEIEDGCLIVDASNSGTTWETTLESAEYARRLQPDSPLHLVIGQDQHAVCENFAESDIRRAIEIIHPDILTLVLMNPNEESISGYPGATLASSLDEARRKAPREPGTILLLAVKTWR</sequence>
<keyword evidence="2" id="KW-1185">Reference proteome</keyword>
<name>A0ABD4TMW5_9EURY</name>